<dbReference type="Pfam" id="PF25989">
    <property type="entry name" value="YknX_C"/>
    <property type="match status" value="1"/>
</dbReference>
<proteinExistence type="predicted"/>
<dbReference type="EMBL" id="FOSK01000003">
    <property type="protein sequence ID" value="SFK26732.1"/>
    <property type="molecule type" value="Genomic_DNA"/>
</dbReference>
<gene>
    <name evidence="5" type="ORF">SAMN04488518_103351</name>
</gene>
<dbReference type="InterPro" id="IPR050465">
    <property type="entry name" value="UPF0194_transport"/>
</dbReference>
<organism evidence="5 6">
    <name type="scientific">Pseudovibrio ascidiaceicola</name>
    <dbReference type="NCBI Taxonomy" id="285279"/>
    <lineage>
        <taxon>Bacteria</taxon>
        <taxon>Pseudomonadati</taxon>
        <taxon>Pseudomonadota</taxon>
        <taxon>Alphaproteobacteria</taxon>
        <taxon>Hyphomicrobiales</taxon>
        <taxon>Stappiaceae</taxon>
        <taxon>Pseudovibrio</taxon>
    </lineage>
</organism>
<dbReference type="RefSeq" id="WP_093518436.1">
    <property type="nucleotide sequence ID" value="NZ_FOSK01000003.1"/>
</dbReference>
<dbReference type="Gene3D" id="2.40.50.100">
    <property type="match status" value="1"/>
</dbReference>
<sequence>MNGKYVKRGAYIAIALVVLLLFGWALQEKPISVETAKVTRGDLVVTVEEDGKTRVKEIYKISAPIAGRVDRSLLEVGDKVSRGETTVATINPLTTPFMNARTKAEALAGVETAKAAITLAEAQLASAKAEHKLAKSELIRAQRLNRSKTISDAQLERVEIDVTLKAAKVQSAEAQIAQRGSDLQSAKARLIEPHIAQDPERSEELAVRMISPINGVVLNLAVESEQTIQSGALLMELGDPANIEVVVDLLSTEAVKIAEGAKATLVDWGGNTLKATVRRIDPAGFTKVSALGIEEQRVNAILDLDTPALELGHGFHLRAAIETWHGQNVLRIPMTALFREGNDWATFKVVDGKAHLQLLTIGAFNQDMAEVSSGLTQNDTVIQFPGDTVSHGTAVVAE</sequence>
<evidence type="ECO:0000259" key="4">
    <source>
        <dbReference type="Pfam" id="PF25989"/>
    </source>
</evidence>
<keyword evidence="2 3" id="KW-0175">Coiled coil</keyword>
<dbReference type="InterPro" id="IPR058637">
    <property type="entry name" value="YknX-like_C"/>
</dbReference>
<evidence type="ECO:0000256" key="1">
    <source>
        <dbReference type="ARBA" id="ARBA00004196"/>
    </source>
</evidence>
<evidence type="ECO:0000313" key="5">
    <source>
        <dbReference type="EMBL" id="SFK26732.1"/>
    </source>
</evidence>
<comment type="subcellular location">
    <subcellularLocation>
        <location evidence="1">Cell envelope</location>
    </subcellularLocation>
</comment>
<dbReference type="Proteomes" id="UP000199598">
    <property type="component" value="Unassembled WGS sequence"/>
</dbReference>
<keyword evidence="6" id="KW-1185">Reference proteome</keyword>
<name>A0A1I3Y4N8_9HYPH</name>
<feature type="coiled-coil region" evidence="3">
    <location>
        <begin position="110"/>
        <end position="144"/>
    </location>
</feature>
<evidence type="ECO:0000313" key="6">
    <source>
        <dbReference type="Proteomes" id="UP000199598"/>
    </source>
</evidence>
<accession>A0A1I3Y4N8</accession>
<protein>
    <submittedName>
        <fullName evidence="5">HlyD family secretion protein</fullName>
    </submittedName>
</protein>
<dbReference type="PANTHER" id="PTHR32347:SF29">
    <property type="entry name" value="UPF0194 MEMBRANE PROTEIN YBHG"/>
    <property type="match status" value="1"/>
</dbReference>
<comment type="caution">
    <text evidence="5">The sequence shown here is derived from an EMBL/GenBank/DDBJ whole genome shotgun (WGS) entry which is preliminary data.</text>
</comment>
<evidence type="ECO:0000256" key="3">
    <source>
        <dbReference type="SAM" id="Coils"/>
    </source>
</evidence>
<dbReference type="Gene3D" id="6.10.140.1990">
    <property type="match status" value="1"/>
</dbReference>
<dbReference type="PANTHER" id="PTHR32347">
    <property type="entry name" value="EFFLUX SYSTEM COMPONENT YKNX-RELATED"/>
    <property type="match status" value="1"/>
</dbReference>
<dbReference type="InterPro" id="IPR030190">
    <property type="entry name" value="MacA_alpha-hairpin_sf"/>
</dbReference>
<feature type="domain" description="YknX-like C-terminal permuted SH3-like" evidence="4">
    <location>
        <begin position="329"/>
        <end position="395"/>
    </location>
</feature>
<dbReference type="Gene3D" id="2.40.420.20">
    <property type="match status" value="1"/>
</dbReference>
<evidence type="ECO:0000256" key="2">
    <source>
        <dbReference type="ARBA" id="ARBA00023054"/>
    </source>
</evidence>
<reference evidence="5 6" key="1">
    <citation type="submission" date="2016-10" db="EMBL/GenBank/DDBJ databases">
        <authorList>
            <person name="Varghese N."/>
            <person name="Submissions S."/>
        </authorList>
    </citation>
    <scope>NUCLEOTIDE SEQUENCE [LARGE SCALE GENOMIC DNA]</scope>
    <source>
        <strain evidence="5 6">DSM 16392</strain>
    </source>
</reference>